<dbReference type="GO" id="GO:0005730">
    <property type="term" value="C:nucleolus"/>
    <property type="evidence" value="ECO:0007669"/>
    <property type="project" value="TreeGrafter"/>
</dbReference>
<evidence type="ECO:0000313" key="3">
    <source>
        <dbReference type="Proteomes" id="UP000613177"/>
    </source>
</evidence>
<dbReference type="PANTHER" id="PTHR15682:SF2">
    <property type="entry name" value="UNHEALTHY RIBOSOME BIOGENESIS PROTEIN 2 HOMOLOG"/>
    <property type="match status" value="1"/>
</dbReference>
<dbReference type="PANTHER" id="PTHR15682">
    <property type="entry name" value="UNHEALTHY RIBOSOME BIOGENESIS PROTEIN 2 HOMOLOG"/>
    <property type="match status" value="1"/>
</dbReference>
<dbReference type="InterPro" id="IPR018849">
    <property type="entry name" value="Urb2/Npa2_C"/>
</dbReference>
<keyword evidence="3" id="KW-1185">Reference proteome</keyword>
<proteinExistence type="predicted"/>
<reference evidence="2" key="1">
    <citation type="submission" date="2021-01" db="EMBL/GenBank/DDBJ databases">
        <title>Metabolic potential, ecology and presence of endohyphal bacteria is reflected in genomic diversity of Mucoromycotina.</title>
        <authorList>
            <person name="Muszewska A."/>
            <person name="Okrasinska A."/>
            <person name="Steczkiewicz K."/>
            <person name="Drgas O."/>
            <person name="Orlowska M."/>
            <person name="Perlinska-Lenart U."/>
            <person name="Aleksandrzak-Piekarczyk T."/>
            <person name="Szatraj K."/>
            <person name="Zielenkiewicz U."/>
            <person name="Pilsyk S."/>
            <person name="Malc E."/>
            <person name="Mieczkowski P."/>
            <person name="Kruszewska J.S."/>
            <person name="Biernat P."/>
            <person name="Pawlowska J."/>
        </authorList>
    </citation>
    <scope>NUCLEOTIDE SEQUENCE</scope>
    <source>
        <strain evidence="2">WA0000018081</strain>
    </source>
</reference>
<organism evidence="2 3">
    <name type="scientific">Thamnidium elegans</name>
    <dbReference type="NCBI Taxonomy" id="101142"/>
    <lineage>
        <taxon>Eukaryota</taxon>
        <taxon>Fungi</taxon>
        <taxon>Fungi incertae sedis</taxon>
        <taxon>Mucoromycota</taxon>
        <taxon>Mucoromycotina</taxon>
        <taxon>Mucoromycetes</taxon>
        <taxon>Mucorales</taxon>
        <taxon>Mucorineae</taxon>
        <taxon>Mucoraceae</taxon>
        <taxon>Thamnidium</taxon>
    </lineage>
</organism>
<dbReference type="GO" id="GO:0042254">
    <property type="term" value="P:ribosome biogenesis"/>
    <property type="evidence" value="ECO:0007669"/>
    <property type="project" value="TreeGrafter"/>
</dbReference>
<name>A0A8H7SQJ9_9FUNG</name>
<feature type="domain" description="Nucleolar 27S pre-rRNA processing Urb2/Npa2 C-terminal" evidence="1">
    <location>
        <begin position="1242"/>
        <end position="1487"/>
    </location>
</feature>
<dbReference type="Pfam" id="PF10441">
    <property type="entry name" value="Urb2"/>
    <property type="match status" value="1"/>
</dbReference>
<protein>
    <recommendedName>
        <fullName evidence="1">Nucleolar 27S pre-rRNA processing Urb2/Npa2 C-terminal domain-containing protein</fullName>
    </recommendedName>
</protein>
<evidence type="ECO:0000259" key="1">
    <source>
        <dbReference type="Pfam" id="PF10441"/>
    </source>
</evidence>
<dbReference type="Proteomes" id="UP000613177">
    <property type="component" value="Unassembled WGS sequence"/>
</dbReference>
<dbReference type="InterPro" id="IPR052609">
    <property type="entry name" value="Ribosome_Biogenesis_Reg"/>
</dbReference>
<dbReference type="EMBL" id="JAEPRE010000101">
    <property type="protein sequence ID" value="KAG2232740.1"/>
    <property type="molecule type" value="Genomic_DNA"/>
</dbReference>
<accession>A0A8H7SQJ9</accession>
<evidence type="ECO:0000313" key="2">
    <source>
        <dbReference type="EMBL" id="KAG2232740.1"/>
    </source>
</evidence>
<sequence>MSDLTSEKIAKALKGAGLSAKQRVEKANEAWKNDAIFFPNKDDFLLDWICSAFAKPNMKKLDDCCLLQLPYWTLLGGLLEHYKEKARLDSKRSVPTIHVNLVSAVSTLLQQLYKNETSTDRIDFLAATYRCLQILFSDSFSLSYRPAFEHVSSAVDQVLTCLGTQISTCNKDKNDTNEFDVLHQLSLTAKVLLNKFDSQLVMAANQKKIFSSIVEKSLIKLLSVRRRINLLKTSDNTTTISQIITEIVCHALFHADTVLEFTSVLKDANSDNTTNTNVKQTNYVVRLFETLESMDISRMAEFGLFVYLLKIITSIKDKAVSAYLETVCKLLKQLIQWNVYSARNDEIAKSQQLVLNTIADEIVSYLDDPKRYNQGLVLDVADTLLQIDFSLIESRIHSLWPIILNSEDSAQDSCLKFAKSVLNTYSASRQIDVFVDDLLKYIGQIESNSIYTMLKKPMFTREFTSDFSSHISKSMPVAQALGIFETLQEKLISATVKSDQPVAKKQKKSNATKQTNNAIAMMISVYFVEFSNALKLSQHQQRTFSEAIMSVFERFVKPSMTAWIASNTDVESTILPAMQVHSTLISVFFENYFSVITEQDRAWLAKSYIQIFQNNVKNDCLGSRIVVATSANIMLQHAYYTTLSGSISSEQTTDLVNTVIDFVTEKESKSTWYESSSWDGSALDLQDKNCVKLACWKLLSDEWFDSVIRYIDSGRAEKMASIIYMSLTHTAPTSSVSIQLLNKTLLRSANFYEAKCFKDCNIQTILNVFISLFKTKLLKTSSSPVSKSAAEMISKMDINKSITVEKDSIKGLSDALKNSKDQMDEDLDTTSTSNVEKISTLLKLLLLFPNEYYEKNERPQVLYLITCIDIWAISCANADYLTRMKVCLMCRSLQLRFMQYFSVHSILGMDSGVLDWIISSTQNWPTEGTKDLEAVQNSLEHITNKLDLNILRRVIMGAGAKSPDAHSISYMKNALQQRVEGLDKNVSKTTLAKIINLLNAINSVLVNRKQADVDLTNIVYATEYISKISKYINSSLQDAKSEISSILEEVKVDEQSSFVDKHKSKFETIKHIFHITRLLQDYARIVGPSVDEVISAENLSKTLTDLASPFIQFLQSALLDSSQNNHVLNMTTEFIAAFCSILSRYQQVETTKRVLAAIWFVYTLVLNTGDQEAIETLSNAFGGWIQSLSKEQYVIVIDGFIEQSEQEANNREKGRLRKSIPTFVLKLSLIAGKTTCLKYLQQMLKLLIQLTVDQSYHFNDYDASLVLSCLLQVAHPTALERFQGQINREIAHEIFDDVCAVLSNFVSQHKDQIVYMLPPFVALIQSLLHCFKSTHVSLVSGTNAPTRKRKHNADQKTLKSGRTIPLLYQFAPLDDTSAQRFGRVLTTIPQKQHSSAKNAKSTQSLYKIIARHTPSILIEYFTIQSNTTMSIVRPSTKSLLTQALYDILDMCSDQDRTFILSCLDGPGKALFKSFYMNWKDTHKYTGQ</sequence>
<comment type="caution">
    <text evidence="2">The sequence shown here is derived from an EMBL/GenBank/DDBJ whole genome shotgun (WGS) entry which is preliminary data.</text>
</comment>
<gene>
    <name evidence="2" type="ORF">INT48_009266</name>
</gene>